<dbReference type="InterPro" id="IPR033985">
    <property type="entry name" value="SusD-like_N"/>
</dbReference>
<feature type="repeat" description="TPR" evidence="6">
    <location>
        <begin position="230"/>
        <end position="263"/>
    </location>
</feature>
<sequence length="495" mass="57130">MRKDMKTRYNIFFLLWGLLLCGCDDFLDVKPKGKDIPEKIAHYDGLFNNTILTNLIFSKVNENGSITAQQSEIYFIYMTDELITDEASYANMGRSARAAYTYDPDIFLEEDYSAEWSAAYQQIYLYNVIANGVMDAEDGTTQKKKELLAEARVGRAFMHFYLTQFFCKPYQEATAVTDPGVPVVTKANSGETSFSRGTVKDVYDFVTKELEEACPDLPLQTQHRQRVYRAAGYFMLGKVYMAMGEYGKALKALGIAYEGTQNSSIILELFDYNQEIYNWGYTGAPNTWGMSCTYPINLSEDNNELIYNKQVSILPITLFLYPPQVYVKPEYMALYSKNDHRAKFFSDKDYTGVTQWPYSKRVCRYMFTVCGDLPDLYLMLAECKARTGDETGARADLLTLREKRMPAAEAAIPASVNSKEKLIRFVLEERTREFMMSGMRWFDIRRLWNDPLFQDDKKNYTHKVGEQTYTLTEDRLTYRIPPKVMSFNSGWVDNN</sequence>
<comment type="caution">
    <text evidence="9">The sequence shown here is derived from an EMBL/GenBank/DDBJ whole genome shotgun (WGS) entry which is preliminary data.</text>
</comment>
<keyword evidence="3" id="KW-0732">Signal</keyword>
<dbReference type="Pfam" id="PF14322">
    <property type="entry name" value="SusD-like_3"/>
    <property type="match status" value="1"/>
</dbReference>
<keyword evidence="6" id="KW-0802">TPR repeat</keyword>
<gene>
    <name evidence="9" type="ORF">DWW18_12210</name>
</gene>
<protein>
    <submittedName>
        <fullName evidence="9">RagB/SusD family nutrient uptake outer membrane protein</fullName>
    </submittedName>
</protein>
<dbReference type="PROSITE" id="PS51257">
    <property type="entry name" value="PROKAR_LIPOPROTEIN"/>
    <property type="match status" value="1"/>
</dbReference>
<dbReference type="AlphaFoldDB" id="A0A412WZ43"/>
<dbReference type="InterPro" id="IPR019734">
    <property type="entry name" value="TPR_rpt"/>
</dbReference>
<dbReference type="GO" id="GO:0009279">
    <property type="term" value="C:cell outer membrane"/>
    <property type="evidence" value="ECO:0007669"/>
    <property type="project" value="UniProtKB-SubCell"/>
</dbReference>
<proteinExistence type="inferred from homology"/>
<comment type="similarity">
    <text evidence="2">Belongs to the SusD family.</text>
</comment>
<dbReference type="EMBL" id="QRZA01000015">
    <property type="protein sequence ID" value="RGV33106.1"/>
    <property type="molecule type" value="Genomic_DNA"/>
</dbReference>
<dbReference type="InterPro" id="IPR012944">
    <property type="entry name" value="SusD_RagB_dom"/>
</dbReference>
<dbReference type="Proteomes" id="UP000283589">
    <property type="component" value="Unassembled WGS sequence"/>
</dbReference>
<evidence type="ECO:0000256" key="5">
    <source>
        <dbReference type="ARBA" id="ARBA00023237"/>
    </source>
</evidence>
<evidence type="ECO:0000256" key="6">
    <source>
        <dbReference type="PROSITE-ProRule" id="PRU00339"/>
    </source>
</evidence>
<keyword evidence="5" id="KW-0998">Cell outer membrane</keyword>
<reference evidence="9 10" key="1">
    <citation type="submission" date="2018-08" db="EMBL/GenBank/DDBJ databases">
        <title>A genome reference for cultivated species of the human gut microbiota.</title>
        <authorList>
            <person name="Zou Y."/>
            <person name="Xue W."/>
            <person name="Luo G."/>
        </authorList>
    </citation>
    <scope>NUCLEOTIDE SEQUENCE [LARGE SCALE GENOMIC DNA]</scope>
    <source>
        <strain evidence="9 10">AF14-49</strain>
    </source>
</reference>
<organism evidence="9 10">
    <name type="scientific">Butyricimonas virosa</name>
    <dbReference type="NCBI Taxonomy" id="544645"/>
    <lineage>
        <taxon>Bacteria</taxon>
        <taxon>Pseudomonadati</taxon>
        <taxon>Bacteroidota</taxon>
        <taxon>Bacteroidia</taxon>
        <taxon>Bacteroidales</taxon>
        <taxon>Odoribacteraceae</taxon>
        <taxon>Butyricimonas</taxon>
    </lineage>
</organism>
<dbReference type="InterPro" id="IPR011990">
    <property type="entry name" value="TPR-like_helical_dom_sf"/>
</dbReference>
<evidence type="ECO:0000256" key="2">
    <source>
        <dbReference type="ARBA" id="ARBA00006275"/>
    </source>
</evidence>
<evidence type="ECO:0000256" key="3">
    <source>
        <dbReference type="ARBA" id="ARBA00022729"/>
    </source>
</evidence>
<evidence type="ECO:0000256" key="1">
    <source>
        <dbReference type="ARBA" id="ARBA00004442"/>
    </source>
</evidence>
<keyword evidence="4" id="KW-0472">Membrane</keyword>
<comment type="subcellular location">
    <subcellularLocation>
        <location evidence="1">Cell outer membrane</location>
    </subcellularLocation>
</comment>
<accession>A0A412WZ43</accession>
<name>A0A412WZ43_9BACT</name>
<dbReference type="Pfam" id="PF07980">
    <property type="entry name" value="SusD_RagB"/>
    <property type="match status" value="1"/>
</dbReference>
<dbReference type="Gene3D" id="1.25.40.390">
    <property type="match status" value="1"/>
</dbReference>
<feature type="domain" description="RagB/SusD" evidence="7">
    <location>
        <begin position="375"/>
        <end position="488"/>
    </location>
</feature>
<dbReference type="SUPFAM" id="SSF48452">
    <property type="entry name" value="TPR-like"/>
    <property type="match status" value="1"/>
</dbReference>
<evidence type="ECO:0000259" key="7">
    <source>
        <dbReference type="Pfam" id="PF07980"/>
    </source>
</evidence>
<dbReference type="STRING" id="1121130.GCA_000519105_03900"/>
<dbReference type="PROSITE" id="PS50005">
    <property type="entry name" value="TPR"/>
    <property type="match status" value="1"/>
</dbReference>
<evidence type="ECO:0000313" key="9">
    <source>
        <dbReference type="EMBL" id="RGV33106.1"/>
    </source>
</evidence>
<evidence type="ECO:0000259" key="8">
    <source>
        <dbReference type="Pfam" id="PF14322"/>
    </source>
</evidence>
<evidence type="ECO:0000256" key="4">
    <source>
        <dbReference type="ARBA" id="ARBA00023136"/>
    </source>
</evidence>
<evidence type="ECO:0000313" key="10">
    <source>
        <dbReference type="Proteomes" id="UP000283589"/>
    </source>
</evidence>
<feature type="domain" description="SusD-like N-terminal" evidence="8">
    <location>
        <begin position="25"/>
        <end position="241"/>
    </location>
</feature>